<organism evidence="4 5">
    <name type="scientific">Trypanosoma conorhini</name>
    <dbReference type="NCBI Taxonomy" id="83891"/>
    <lineage>
        <taxon>Eukaryota</taxon>
        <taxon>Discoba</taxon>
        <taxon>Euglenozoa</taxon>
        <taxon>Kinetoplastea</taxon>
        <taxon>Metakinetoplastina</taxon>
        <taxon>Trypanosomatida</taxon>
        <taxon>Trypanosomatidae</taxon>
        <taxon>Trypanosoma</taxon>
    </lineage>
</organism>
<keyword evidence="5" id="KW-1185">Reference proteome</keyword>
<name>A0A3S5IRB1_9TRYP</name>
<feature type="compositionally biased region" description="Basic and acidic residues" evidence="1">
    <location>
        <begin position="236"/>
        <end position="246"/>
    </location>
</feature>
<feature type="region of interest" description="Disordered" evidence="1">
    <location>
        <begin position="44"/>
        <end position="74"/>
    </location>
</feature>
<dbReference type="RefSeq" id="XP_029225285.1">
    <property type="nucleotide sequence ID" value="XM_029374658.1"/>
</dbReference>
<keyword evidence="2" id="KW-0812">Transmembrane</keyword>
<dbReference type="Proteomes" id="UP000284403">
    <property type="component" value="Unassembled WGS sequence"/>
</dbReference>
<feature type="compositionally biased region" description="Acidic residues" evidence="1">
    <location>
        <begin position="49"/>
        <end position="60"/>
    </location>
</feature>
<dbReference type="EMBL" id="MKKU01000629">
    <property type="protein sequence ID" value="RNF05624.1"/>
    <property type="molecule type" value="Genomic_DNA"/>
</dbReference>
<evidence type="ECO:0000256" key="3">
    <source>
        <dbReference type="SAM" id="SignalP"/>
    </source>
</evidence>
<comment type="caution">
    <text evidence="4">The sequence shown here is derived from an EMBL/GenBank/DDBJ whole genome shotgun (WGS) entry which is preliminary data.</text>
</comment>
<dbReference type="AlphaFoldDB" id="A0A3S5IRB1"/>
<proteinExistence type="predicted"/>
<keyword evidence="2" id="KW-0472">Membrane</keyword>
<dbReference type="GeneID" id="40321410"/>
<feature type="region of interest" description="Disordered" evidence="1">
    <location>
        <begin position="223"/>
        <end position="246"/>
    </location>
</feature>
<feature type="non-terminal residue" evidence="4">
    <location>
        <position position="1"/>
    </location>
</feature>
<accession>A0A3S5IRB1</accession>
<sequence length="246" mass="26934">ERASRFFFIFFFSCFVIARPSFHSFVRAALLRHEYSVQIVQHAGRNTDDGGDDDEVDDGGENPLGRGHHRHPTLRGQLGEEGAEVALGWHLATGDVIVRLGEIRGRVLPPDAVVSHSRGRGAHPPQVFTQKQVRLSSFSPLFCFVSFSFCLLASVCLPAREGRRWKRGGRGSAGGFFADKISQALRCLPDNEQNEKEGACGGFPHVAHARLKALMPAASGELKANTHEPQLPKSTDGAERLDNGRV</sequence>
<protein>
    <submittedName>
        <fullName evidence="4">Uncharacterized protein</fullName>
    </submittedName>
</protein>
<feature type="transmembrane region" description="Helical" evidence="2">
    <location>
        <begin position="138"/>
        <end position="157"/>
    </location>
</feature>
<keyword evidence="2" id="KW-1133">Transmembrane helix</keyword>
<feature type="signal peptide" evidence="3">
    <location>
        <begin position="1"/>
        <end position="18"/>
    </location>
</feature>
<keyword evidence="3" id="KW-0732">Signal</keyword>
<evidence type="ECO:0000313" key="5">
    <source>
        <dbReference type="Proteomes" id="UP000284403"/>
    </source>
</evidence>
<evidence type="ECO:0000256" key="1">
    <source>
        <dbReference type="SAM" id="MobiDB-lite"/>
    </source>
</evidence>
<evidence type="ECO:0000313" key="4">
    <source>
        <dbReference type="EMBL" id="RNF05624.1"/>
    </source>
</evidence>
<reference evidence="4 5" key="1">
    <citation type="journal article" date="2018" name="BMC Genomics">
        <title>Genomic comparison of Trypanosoma conorhini and Trypanosoma rangeli to Trypanosoma cruzi strains of high and low virulence.</title>
        <authorList>
            <person name="Bradwell K.R."/>
            <person name="Koparde V.N."/>
            <person name="Matveyev A.V."/>
            <person name="Serrano M.G."/>
            <person name="Alves J.M."/>
            <person name="Parikh H."/>
            <person name="Huang B."/>
            <person name="Lee V."/>
            <person name="Espinosa-Alvarez O."/>
            <person name="Ortiz P.A."/>
            <person name="Costa-Martins A.G."/>
            <person name="Teixeira M.M."/>
            <person name="Buck G.A."/>
        </authorList>
    </citation>
    <scope>NUCLEOTIDE SEQUENCE [LARGE SCALE GENOMIC DNA]</scope>
    <source>
        <strain evidence="4 5">025E</strain>
    </source>
</reference>
<feature type="chain" id="PRO_5018639465" evidence="3">
    <location>
        <begin position="19"/>
        <end position="246"/>
    </location>
</feature>
<evidence type="ECO:0000256" key="2">
    <source>
        <dbReference type="SAM" id="Phobius"/>
    </source>
</evidence>
<gene>
    <name evidence="4" type="ORF">Tco025E_07799</name>
</gene>